<feature type="domain" description="Helicase C-terminal" evidence="4">
    <location>
        <begin position="410"/>
        <end position="568"/>
    </location>
</feature>
<dbReference type="GO" id="GO:0016787">
    <property type="term" value="F:hydrolase activity"/>
    <property type="evidence" value="ECO:0007669"/>
    <property type="project" value="UniProtKB-KW"/>
</dbReference>
<name>A0A0N8RGJ4_PSEA0</name>
<dbReference type="CDD" id="cd18793">
    <property type="entry name" value="SF2_C_SNF"/>
    <property type="match status" value="1"/>
</dbReference>
<gene>
    <name evidence="5" type="ORF">ALO70_02947</name>
</gene>
<dbReference type="InterPro" id="IPR014001">
    <property type="entry name" value="Helicase_ATP-bd"/>
</dbReference>
<evidence type="ECO:0000259" key="4">
    <source>
        <dbReference type="PROSITE" id="PS51194"/>
    </source>
</evidence>
<dbReference type="PROSITE" id="PS51192">
    <property type="entry name" value="HELICASE_ATP_BIND_1"/>
    <property type="match status" value="1"/>
</dbReference>
<protein>
    <submittedName>
        <fullName evidence="5">Superfamily II DNA/RNA helicase</fullName>
    </submittedName>
</protein>
<proteinExistence type="predicted"/>
<keyword evidence="2 5" id="KW-0067">ATP-binding</keyword>
<evidence type="ECO:0000256" key="1">
    <source>
        <dbReference type="ARBA" id="ARBA00022801"/>
    </source>
</evidence>
<dbReference type="Gene3D" id="3.40.50.10810">
    <property type="entry name" value="Tandem AAA-ATPase domain"/>
    <property type="match status" value="1"/>
</dbReference>
<feature type="domain" description="Helicase ATP-binding" evidence="3">
    <location>
        <begin position="117"/>
        <end position="272"/>
    </location>
</feature>
<dbReference type="RefSeq" id="WP_057421586.1">
    <property type="nucleotide sequence ID" value="NZ_LIID01000019.1"/>
</dbReference>
<dbReference type="PANTHER" id="PTHR45766">
    <property type="entry name" value="DNA ANNEALING HELICASE AND ENDONUCLEASE ZRANB3 FAMILY MEMBER"/>
    <property type="match status" value="1"/>
</dbReference>
<dbReference type="GO" id="GO:0006281">
    <property type="term" value="P:DNA repair"/>
    <property type="evidence" value="ECO:0007669"/>
    <property type="project" value="TreeGrafter"/>
</dbReference>
<dbReference type="InterPro" id="IPR038718">
    <property type="entry name" value="SNF2-like_sf"/>
</dbReference>
<organism evidence="5 6">
    <name type="scientific">Pseudomonas amygdali pv. eriobotryae</name>
    <dbReference type="NCBI Taxonomy" id="129137"/>
    <lineage>
        <taxon>Bacteria</taxon>
        <taxon>Pseudomonadati</taxon>
        <taxon>Pseudomonadota</taxon>
        <taxon>Gammaproteobacteria</taxon>
        <taxon>Pseudomonadales</taxon>
        <taxon>Pseudomonadaceae</taxon>
        <taxon>Pseudomonas</taxon>
        <taxon>Pseudomonas amygdali</taxon>
    </lineage>
</organism>
<evidence type="ECO:0000313" key="5">
    <source>
        <dbReference type="EMBL" id="KPX26159.1"/>
    </source>
</evidence>
<evidence type="ECO:0000259" key="3">
    <source>
        <dbReference type="PROSITE" id="PS51192"/>
    </source>
</evidence>
<dbReference type="InterPro" id="IPR000330">
    <property type="entry name" value="SNF2_N"/>
</dbReference>
<evidence type="ECO:0000313" key="6">
    <source>
        <dbReference type="Proteomes" id="UP000050490"/>
    </source>
</evidence>
<dbReference type="PANTHER" id="PTHR45766:SF6">
    <property type="entry name" value="SWI_SNF-RELATED MATRIX-ASSOCIATED ACTIN-DEPENDENT REGULATOR OF CHROMATIN SUBFAMILY A-LIKE PROTEIN 1"/>
    <property type="match status" value="1"/>
</dbReference>
<sequence length="582" mass="65135">MGEQLISLNFDNGVYICKIPFDLKDLAKDSRFGWTPATKTWNSSSNLHALNLKDAILESIKEDSTIELDETPAFALQIKLAKEQLEKTISGSSKLASDFAVPSPAGLEYLPYQKAGIEFAVSKGNALFADEMGLGKTIQAIGVINYKNAKSVLIVCPATLKTNWKRELKKWLVDKSVSSSINIIKGKKDFGDIESNIDIINYDIVESHLETLLKKEYDYLVFDESHYLKNNRSKRAIACLQLKSKNFLALTGTPFLNNPYEVFTVANKLSPSTFKTYGSFGYRYCSGQFKGTIHPSNLTHMDELQTLLKEAGMVRRLKADVLTELPDKIHSTLPMPVDNPVLKLAIKGELNVINKTRATYEKITKAMGKIAKNSEQYEQANSELKALRRGFYNDLSTVRKETAVAKAALQAEYIIEMLEEQPKIVFFAHHKEVLDIVQKKLTDKGISVSRVDGSVSQEKRQIAIDSFQTQDTQVFIGSIRACGEGITLTASSTVVFGEMDWTPAKMMQCEDRCHRIGQKNCVSVINIVLENSIDDFIASKLEVKKAMINKLLNENVGEDLVMESTYTLEEIFSFFSNNKEAA</sequence>
<dbReference type="PROSITE" id="PS51194">
    <property type="entry name" value="HELICASE_CTER"/>
    <property type="match status" value="1"/>
</dbReference>
<dbReference type="Gene3D" id="3.40.50.300">
    <property type="entry name" value="P-loop containing nucleotide triphosphate hydrolases"/>
    <property type="match status" value="1"/>
</dbReference>
<comment type="caution">
    <text evidence="5">The sequence shown here is derived from an EMBL/GenBank/DDBJ whole genome shotgun (WGS) entry which is preliminary data.</text>
</comment>
<dbReference type="Pfam" id="PF00176">
    <property type="entry name" value="SNF2-rel_dom"/>
    <property type="match status" value="1"/>
</dbReference>
<dbReference type="SMART" id="SM00487">
    <property type="entry name" value="DEXDc"/>
    <property type="match status" value="1"/>
</dbReference>
<dbReference type="EMBL" id="LJQI01000277">
    <property type="protein sequence ID" value="KPX26159.1"/>
    <property type="molecule type" value="Genomic_DNA"/>
</dbReference>
<keyword evidence="1" id="KW-0378">Hydrolase</keyword>
<keyword evidence="2 5" id="KW-0547">Nucleotide-binding</keyword>
<dbReference type="InterPro" id="IPR001650">
    <property type="entry name" value="Helicase_C-like"/>
</dbReference>
<dbReference type="GO" id="GO:0031297">
    <property type="term" value="P:replication fork processing"/>
    <property type="evidence" value="ECO:0007669"/>
    <property type="project" value="TreeGrafter"/>
</dbReference>
<dbReference type="GO" id="GO:0004386">
    <property type="term" value="F:helicase activity"/>
    <property type="evidence" value="ECO:0007669"/>
    <property type="project" value="UniProtKB-KW"/>
</dbReference>
<dbReference type="Proteomes" id="UP000050490">
    <property type="component" value="Unassembled WGS sequence"/>
</dbReference>
<evidence type="ECO:0000256" key="2">
    <source>
        <dbReference type="ARBA" id="ARBA00022806"/>
    </source>
</evidence>
<dbReference type="InterPro" id="IPR027417">
    <property type="entry name" value="P-loop_NTPase"/>
</dbReference>
<reference evidence="5 6" key="1">
    <citation type="submission" date="2015-09" db="EMBL/GenBank/DDBJ databases">
        <title>Genome announcement of multiple Pseudomonas syringae strains.</title>
        <authorList>
            <person name="Thakur S."/>
            <person name="Wang P.W."/>
            <person name="Gong Y."/>
            <person name="Weir B.S."/>
            <person name="Guttman D.S."/>
        </authorList>
    </citation>
    <scope>NUCLEOTIDE SEQUENCE [LARGE SCALE GENOMIC DNA]</scope>
    <source>
        <strain evidence="5 6">ICMP4455</strain>
    </source>
</reference>
<dbReference type="SUPFAM" id="SSF52540">
    <property type="entry name" value="P-loop containing nucleoside triphosphate hydrolases"/>
    <property type="match status" value="2"/>
</dbReference>
<keyword evidence="2 5" id="KW-0347">Helicase</keyword>
<accession>A0A0N8RGJ4</accession>
<dbReference type="SMART" id="SM00490">
    <property type="entry name" value="HELICc"/>
    <property type="match status" value="1"/>
</dbReference>
<dbReference type="InterPro" id="IPR049730">
    <property type="entry name" value="SNF2/RAD54-like_C"/>
</dbReference>
<dbReference type="AlphaFoldDB" id="A0A0N8RGJ4"/>
<dbReference type="PATRIC" id="fig|129137.4.peg.4330"/>
<dbReference type="GO" id="GO:0005524">
    <property type="term" value="F:ATP binding"/>
    <property type="evidence" value="ECO:0007669"/>
    <property type="project" value="InterPro"/>
</dbReference>
<dbReference type="Pfam" id="PF00271">
    <property type="entry name" value="Helicase_C"/>
    <property type="match status" value="1"/>
</dbReference>